<accession>A0A9J7CV27</accession>
<keyword evidence="3 6" id="KW-0285">Flavoprotein</keyword>
<dbReference type="Gene3D" id="2.40.30.10">
    <property type="entry name" value="Translation factors"/>
    <property type="match status" value="1"/>
</dbReference>
<sequence>MTDIEDINASDCCGNGCANCVLDVKVKHSKVCDKTGKTNVLLQYTYFRLLEKKPHSDGDSAVWEFHFKSAQAEIGETEYILDLSPGYHLMLRTPYATAAQGCVENEVEMKRKYLLRPYSPYWWDVEKMEFKILVNLKYHGPMTAVLRNLQNDNEVEFRGPIGKFEFTPDNKGDNVILIINQGVAIAATIPIIENILKNDEDLTRIVHLSCFENINHIYFRKEINDFQKYWNYKAHIYVAHELCEDCKPLSACSHLCKNFRNKLKYKEPIQPGRLDDMELNKVLATYGNDVPHLQVVLAGTGNFQQHFKDLLSCDSYGINKNNIYLL</sequence>
<dbReference type="OrthoDB" id="432685at2759"/>
<evidence type="ECO:0000256" key="2">
    <source>
        <dbReference type="ARBA" id="ARBA00006105"/>
    </source>
</evidence>
<proteinExistence type="inferred from homology"/>
<keyword evidence="5" id="KW-0560">Oxidoreductase</keyword>
<dbReference type="InterPro" id="IPR039261">
    <property type="entry name" value="FNR_nucleotide-bd"/>
</dbReference>
<feature type="binding site" evidence="6">
    <location>
        <position position="133"/>
    </location>
    <ligand>
        <name>FAD</name>
        <dbReference type="ChEBI" id="CHEBI:57692"/>
    </ligand>
</feature>
<dbReference type="InterPro" id="IPR017938">
    <property type="entry name" value="Riboflavin_synthase-like_b-brl"/>
</dbReference>
<feature type="binding site" evidence="6">
    <location>
        <position position="117"/>
    </location>
    <ligand>
        <name>FAD</name>
        <dbReference type="ChEBI" id="CHEBI:57692"/>
    </ligand>
</feature>
<dbReference type="GeneID" id="101890661"/>
<gene>
    <name evidence="9" type="primary">LOC101890661</name>
</gene>
<dbReference type="InterPro" id="IPR001834">
    <property type="entry name" value="CBR-like"/>
</dbReference>
<dbReference type="PROSITE" id="PS51384">
    <property type="entry name" value="FAD_FR"/>
    <property type="match status" value="1"/>
</dbReference>
<dbReference type="Proteomes" id="UP001652621">
    <property type="component" value="Unplaced"/>
</dbReference>
<evidence type="ECO:0000256" key="4">
    <source>
        <dbReference type="ARBA" id="ARBA00022827"/>
    </source>
</evidence>
<dbReference type="SUPFAM" id="SSF63380">
    <property type="entry name" value="Riboflavin synthase domain-like"/>
    <property type="match status" value="1"/>
</dbReference>
<feature type="binding site" evidence="6">
    <location>
        <position position="116"/>
    </location>
    <ligand>
        <name>FAD</name>
        <dbReference type="ChEBI" id="CHEBI:57692"/>
    </ligand>
</feature>
<comment type="similarity">
    <text evidence="2">Belongs to the flavoprotein pyridine nucleotide cytochrome reductase family.</text>
</comment>
<dbReference type="Gene3D" id="3.40.50.80">
    <property type="entry name" value="Nucleotide-binding domain of ferredoxin-NADP reductase (FNR) module"/>
    <property type="match status" value="1"/>
</dbReference>
<dbReference type="VEuPathDB" id="VectorBase:MDOMA2_008590"/>
<evidence type="ECO:0000256" key="3">
    <source>
        <dbReference type="ARBA" id="ARBA00022630"/>
    </source>
</evidence>
<dbReference type="PANTHER" id="PTHR19370">
    <property type="entry name" value="NADH-CYTOCHROME B5 REDUCTASE"/>
    <property type="match status" value="1"/>
</dbReference>
<name>A0A9J7CV27_MUSDO</name>
<evidence type="ECO:0000313" key="8">
    <source>
        <dbReference type="Proteomes" id="UP001652621"/>
    </source>
</evidence>
<dbReference type="PANTHER" id="PTHR19370:SF184">
    <property type="entry name" value="NADH-CYTOCHROME B5 REDUCTASE-LIKE"/>
    <property type="match status" value="1"/>
</dbReference>
<feature type="binding site" evidence="6">
    <location>
        <position position="142"/>
    </location>
    <ligand>
        <name>FAD</name>
        <dbReference type="ChEBI" id="CHEBI:57692"/>
    </ligand>
</feature>
<evidence type="ECO:0000259" key="7">
    <source>
        <dbReference type="PROSITE" id="PS51384"/>
    </source>
</evidence>
<dbReference type="SUPFAM" id="SSF52343">
    <property type="entry name" value="Ferredoxin reductase-like, C-terminal NADP-linked domain"/>
    <property type="match status" value="1"/>
</dbReference>
<dbReference type="VEuPathDB" id="VectorBase:MDOA009085"/>
<feature type="binding site" evidence="6">
    <location>
        <position position="118"/>
    </location>
    <ligand>
        <name>FAD</name>
        <dbReference type="ChEBI" id="CHEBI:57692"/>
    </ligand>
</feature>
<dbReference type="RefSeq" id="XP_005184216.2">
    <property type="nucleotide sequence ID" value="XM_005184159.4"/>
</dbReference>
<evidence type="ECO:0000256" key="5">
    <source>
        <dbReference type="ARBA" id="ARBA00023002"/>
    </source>
</evidence>
<protein>
    <submittedName>
        <fullName evidence="9">NADH-cytochrome b5 reductase-like</fullName>
    </submittedName>
</protein>
<dbReference type="eggNOG" id="KOG0534">
    <property type="taxonomic scope" value="Eukaryota"/>
</dbReference>
<dbReference type="InterPro" id="IPR017927">
    <property type="entry name" value="FAD-bd_FR_type"/>
</dbReference>
<organism evidence="8 9">
    <name type="scientific">Musca domestica</name>
    <name type="common">House fly</name>
    <dbReference type="NCBI Taxonomy" id="7370"/>
    <lineage>
        <taxon>Eukaryota</taxon>
        <taxon>Metazoa</taxon>
        <taxon>Ecdysozoa</taxon>
        <taxon>Arthropoda</taxon>
        <taxon>Hexapoda</taxon>
        <taxon>Insecta</taxon>
        <taxon>Pterygota</taxon>
        <taxon>Neoptera</taxon>
        <taxon>Endopterygota</taxon>
        <taxon>Diptera</taxon>
        <taxon>Brachycera</taxon>
        <taxon>Muscomorpha</taxon>
        <taxon>Muscoidea</taxon>
        <taxon>Muscidae</taxon>
        <taxon>Musca</taxon>
    </lineage>
</organism>
<evidence type="ECO:0000256" key="1">
    <source>
        <dbReference type="ARBA" id="ARBA00001974"/>
    </source>
</evidence>
<evidence type="ECO:0000256" key="6">
    <source>
        <dbReference type="PIRSR" id="PIRSR601834-1"/>
    </source>
</evidence>
<feature type="domain" description="FAD-binding FR-type" evidence="7">
    <location>
        <begin position="42"/>
        <end position="167"/>
    </location>
</feature>
<comment type="cofactor">
    <cofactor evidence="1 6">
        <name>FAD</name>
        <dbReference type="ChEBI" id="CHEBI:57692"/>
    </cofactor>
</comment>
<dbReference type="Pfam" id="PF00970">
    <property type="entry name" value="FAD_binding_6"/>
    <property type="match status" value="1"/>
</dbReference>
<reference evidence="9" key="1">
    <citation type="submission" date="2025-08" db="UniProtKB">
        <authorList>
            <consortium name="RefSeq"/>
        </authorList>
    </citation>
    <scope>IDENTIFICATION</scope>
    <source>
        <strain evidence="9">Aabys</strain>
        <tissue evidence="9">Whole body</tissue>
    </source>
</reference>
<evidence type="ECO:0000313" key="9">
    <source>
        <dbReference type="RefSeq" id="XP_005184216.2"/>
    </source>
</evidence>
<keyword evidence="8" id="KW-1185">Reference proteome</keyword>
<dbReference type="STRING" id="7370.A0A1I8MW83"/>
<keyword evidence="4 6" id="KW-0274">FAD</keyword>
<dbReference type="InterPro" id="IPR008333">
    <property type="entry name" value="Cbr1-like_FAD-bd_dom"/>
</dbReference>